<dbReference type="EMBL" id="MRZU01000005">
    <property type="protein sequence ID" value="OUJ18068.1"/>
    <property type="molecule type" value="Genomic_DNA"/>
</dbReference>
<evidence type="ECO:0000256" key="4">
    <source>
        <dbReference type="ARBA" id="ARBA00022989"/>
    </source>
</evidence>
<dbReference type="Proteomes" id="UP000195137">
    <property type="component" value="Unassembled WGS sequence"/>
</dbReference>
<feature type="transmembrane region" description="Helical" evidence="6">
    <location>
        <begin position="124"/>
        <end position="141"/>
    </location>
</feature>
<comment type="caution">
    <text evidence="7">The sequence shown here is derived from an EMBL/GenBank/DDBJ whole genome shotgun (WGS) entry which is preliminary data.</text>
</comment>
<name>A0A1Y3G9F4_9EURY</name>
<feature type="transmembrane region" description="Helical" evidence="6">
    <location>
        <begin position="7"/>
        <end position="26"/>
    </location>
</feature>
<feature type="transmembrane region" description="Helical" evidence="6">
    <location>
        <begin position="255"/>
        <end position="273"/>
    </location>
</feature>
<keyword evidence="4 6" id="KW-1133">Transmembrane helix</keyword>
<feature type="transmembrane region" description="Helical" evidence="6">
    <location>
        <begin position="153"/>
        <end position="174"/>
    </location>
</feature>
<dbReference type="InterPro" id="IPR022791">
    <property type="entry name" value="L-PG_synthase/AglD"/>
</dbReference>
<sequence>MSSLRKLFVVSVSVSVVTLALILLLMEGEDLLVSLGAVDPVFLVLAVVLHVVGWVFWSLRIDVFSRASDIKLGLRKSFEIVVSSTFVASITPSYAGGEPLRVYLIGKEKGYAGRASAIVFAERALDFVFIILFALVGMFYLREQFDQIANLDIAFTMGAIILGLSVFGLVLGFFKPHLIKGFFSKFEKPIENFREGTMEKIYREIDSFHRILWMFIRQKRKYLLGAFFLTVVYWSIHFSIPYILFVGMGSQVDFFTVWFGYFLVLLFLLIPLAPGGSGMAEVGGFVVYSALTGAASIGVLVLLWRLSTYYVNLIVGGLLIGKVIRDISVVEEKIKEPVEEMEGKTVREIE</sequence>
<evidence type="ECO:0000313" key="8">
    <source>
        <dbReference type="Proteomes" id="UP000195137"/>
    </source>
</evidence>
<dbReference type="GO" id="GO:0005886">
    <property type="term" value="C:plasma membrane"/>
    <property type="evidence" value="ECO:0007669"/>
    <property type="project" value="UniProtKB-SubCell"/>
</dbReference>
<evidence type="ECO:0000256" key="2">
    <source>
        <dbReference type="ARBA" id="ARBA00022475"/>
    </source>
</evidence>
<dbReference type="OrthoDB" id="15513at2157"/>
<evidence type="ECO:0000256" key="1">
    <source>
        <dbReference type="ARBA" id="ARBA00004651"/>
    </source>
</evidence>
<keyword evidence="3 6" id="KW-0812">Transmembrane</keyword>
<dbReference type="PANTHER" id="PTHR37693:SF1">
    <property type="entry name" value="INTEGRAL MEMBRANE PROTEIN"/>
    <property type="match status" value="1"/>
</dbReference>
<evidence type="ECO:0000256" key="3">
    <source>
        <dbReference type="ARBA" id="ARBA00022692"/>
    </source>
</evidence>
<keyword evidence="2" id="KW-1003">Cell membrane</keyword>
<evidence type="ECO:0000256" key="6">
    <source>
        <dbReference type="SAM" id="Phobius"/>
    </source>
</evidence>
<evidence type="ECO:0000256" key="5">
    <source>
        <dbReference type="ARBA" id="ARBA00023136"/>
    </source>
</evidence>
<comment type="subcellular location">
    <subcellularLocation>
        <location evidence="1">Cell membrane</location>
        <topology evidence="1">Multi-pass membrane protein</topology>
    </subcellularLocation>
</comment>
<feature type="transmembrane region" description="Helical" evidence="6">
    <location>
        <begin position="222"/>
        <end position="243"/>
    </location>
</feature>
<accession>A0A1Y3G9F4</accession>
<evidence type="ECO:0000313" key="7">
    <source>
        <dbReference type="EMBL" id="OUJ18068.1"/>
    </source>
</evidence>
<dbReference type="AlphaFoldDB" id="A0A1Y3G9F4"/>
<proteinExistence type="predicted"/>
<feature type="transmembrane region" description="Helical" evidence="6">
    <location>
        <begin position="285"/>
        <end position="303"/>
    </location>
</feature>
<protein>
    <submittedName>
        <fullName evidence="7">Putative flippase AglD2</fullName>
    </submittedName>
</protein>
<organism evidence="7 8">
    <name type="scientific">Methanonatronarchaeum thermophilum</name>
    <dbReference type="NCBI Taxonomy" id="1927129"/>
    <lineage>
        <taxon>Archaea</taxon>
        <taxon>Methanobacteriati</taxon>
        <taxon>Methanobacteriota</taxon>
        <taxon>Methanonatronarchaeia</taxon>
        <taxon>Methanonatronarchaeales</taxon>
        <taxon>Methanonatronarchaeaceae</taxon>
        <taxon>Methanonatronarchaeum</taxon>
    </lineage>
</organism>
<gene>
    <name evidence="7" type="ORF">AMET1_1510</name>
</gene>
<dbReference type="NCBIfam" id="TIGR00374">
    <property type="entry name" value="flippase-like domain"/>
    <property type="match status" value="1"/>
</dbReference>
<reference evidence="7 8" key="1">
    <citation type="submission" date="2016-12" db="EMBL/GenBank/DDBJ databases">
        <title>Discovery of methanogenic haloarchaea.</title>
        <authorList>
            <person name="Sorokin D.Y."/>
            <person name="Makarova K.S."/>
            <person name="Abbas B."/>
            <person name="Ferrer M."/>
            <person name="Golyshin P.N."/>
        </authorList>
    </citation>
    <scope>NUCLEOTIDE SEQUENCE [LARGE SCALE GENOMIC DNA]</scope>
    <source>
        <strain evidence="7">AMET1</strain>
    </source>
</reference>
<keyword evidence="5 6" id="KW-0472">Membrane</keyword>
<dbReference type="RefSeq" id="WP_161490833.1">
    <property type="nucleotide sequence ID" value="NZ_MRZU01000005.1"/>
</dbReference>
<feature type="transmembrane region" description="Helical" evidence="6">
    <location>
        <begin position="32"/>
        <end position="57"/>
    </location>
</feature>
<dbReference type="PANTHER" id="PTHR37693">
    <property type="entry name" value="PHOSPHATIDYLGLYCEROL LYSYLTRANSFERASE"/>
    <property type="match status" value="1"/>
</dbReference>
<dbReference type="Pfam" id="PF03706">
    <property type="entry name" value="LPG_synthase_TM"/>
    <property type="match status" value="1"/>
</dbReference>
<keyword evidence="8" id="KW-1185">Reference proteome</keyword>